<proteinExistence type="predicted"/>
<evidence type="ECO:0000256" key="1">
    <source>
        <dbReference type="SAM" id="MobiDB-lite"/>
    </source>
</evidence>
<keyword evidence="2" id="KW-0378">Hydrolase</keyword>
<evidence type="ECO:0000313" key="3">
    <source>
        <dbReference type="Proteomes" id="UP000198211"/>
    </source>
</evidence>
<dbReference type="GO" id="GO:0008233">
    <property type="term" value="F:peptidase activity"/>
    <property type="evidence" value="ECO:0007669"/>
    <property type="project" value="UniProtKB-KW"/>
</dbReference>
<evidence type="ECO:0000313" key="2">
    <source>
        <dbReference type="EMBL" id="OWZ13816.1"/>
    </source>
</evidence>
<dbReference type="GO" id="GO:0006508">
    <property type="term" value="P:proteolysis"/>
    <property type="evidence" value="ECO:0007669"/>
    <property type="project" value="UniProtKB-KW"/>
</dbReference>
<protein>
    <submittedName>
        <fullName evidence="2">Eukaryotic/viral aspartic protease</fullName>
    </submittedName>
</protein>
<dbReference type="AlphaFoldDB" id="A0A225W7W3"/>
<accession>A0A225W7W3</accession>
<feature type="region of interest" description="Disordered" evidence="1">
    <location>
        <begin position="120"/>
        <end position="191"/>
    </location>
</feature>
<feature type="region of interest" description="Disordered" evidence="1">
    <location>
        <begin position="1"/>
        <end position="103"/>
    </location>
</feature>
<keyword evidence="3" id="KW-1185">Reference proteome</keyword>
<feature type="compositionally biased region" description="Basic and acidic residues" evidence="1">
    <location>
        <begin position="169"/>
        <end position="178"/>
    </location>
</feature>
<comment type="caution">
    <text evidence="2">The sequence shown here is derived from an EMBL/GenBank/DDBJ whole genome shotgun (WGS) entry which is preliminary data.</text>
</comment>
<gene>
    <name evidence="2" type="ORF">PHMEG_00012802</name>
</gene>
<dbReference type="EMBL" id="NBNE01001490">
    <property type="protein sequence ID" value="OWZ13816.1"/>
    <property type="molecule type" value="Genomic_DNA"/>
</dbReference>
<organism evidence="2 3">
    <name type="scientific">Phytophthora megakarya</name>
    <dbReference type="NCBI Taxonomy" id="4795"/>
    <lineage>
        <taxon>Eukaryota</taxon>
        <taxon>Sar</taxon>
        <taxon>Stramenopiles</taxon>
        <taxon>Oomycota</taxon>
        <taxon>Peronosporomycetes</taxon>
        <taxon>Peronosporales</taxon>
        <taxon>Peronosporaceae</taxon>
        <taxon>Phytophthora</taxon>
    </lineage>
</organism>
<sequence length="301" mass="34207">MKNDGEKYQGSSLRPEMDSSGGMGRLESPQSVLDKWVPAKVDADRWKSKPKLKTGFEVDEIQSSQPPMAKTAGRGDDPTIPPPKAPQKRENALARASQGVFAKDGNESLYFQDSHMVISKHSATKKQQDCDSGRTYATRRTLDRSRRTRKSRRFSVAGSSSSEEDDGDREYPRRDAFERASMPEGENATPKLDLATHRPLGQIRTFSEHRNKSERSMQWLRGFVYEMKGTRGTPDEWCMSFQLSLKDGALHWYRQLPKKTKRPWSFLSKAFIKYYCAQLDQTAETRYISAKRAAKGHCAAI</sequence>
<reference evidence="3" key="1">
    <citation type="submission" date="2017-03" db="EMBL/GenBank/DDBJ databases">
        <title>Phytopthora megakarya and P. palmivora, two closely related causual agents of cacao black pod achieved similar genome size and gene model numbers by different mechanisms.</title>
        <authorList>
            <person name="Ali S."/>
            <person name="Shao J."/>
            <person name="Larry D.J."/>
            <person name="Kronmiller B."/>
            <person name="Shen D."/>
            <person name="Strem M.D."/>
            <person name="Melnick R.L."/>
            <person name="Guiltinan M.J."/>
            <person name="Tyler B.M."/>
            <person name="Meinhardt L.W."/>
            <person name="Bailey B.A."/>
        </authorList>
    </citation>
    <scope>NUCLEOTIDE SEQUENCE [LARGE SCALE GENOMIC DNA]</scope>
    <source>
        <strain evidence="3">zdho120</strain>
    </source>
</reference>
<name>A0A225W7W3_9STRA</name>
<dbReference type="Proteomes" id="UP000198211">
    <property type="component" value="Unassembled WGS sequence"/>
</dbReference>
<keyword evidence="2" id="KW-0645">Protease</keyword>